<gene>
    <name evidence="1" type="primary">LOC125519079</name>
</gene>
<sequence>MWLMCMGMRSRCFDFEVPGPNMIL</sequence>
<reference evidence="1" key="2">
    <citation type="submission" date="2018-03" db="EMBL/GenBank/DDBJ databases">
        <title>The Triticum urartu genome reveals the dynamic nature of wheat genome evolution.</title>
        <authorList>
            <person name="Ling H."/>
            <person name="Ma B."/>
            <person name="Shi X."/>
            <person name="Liu H."/>
            <person name="Dong L."/>
            <person name="Sun H."/>
            <person name="Cao Y."/>
            <person name="Gao Q."/>
            <person name="Zheng S."/>
            <person name="Li Y."/>
            <person name="Yu Y."/>
            <person name="Du H."/>
            <person name="Qi M."/>
            <person name="Li Y."/>
            <person name="Yu H."/>
            <person name="Cui Y."/>
            <person name="Wang N."/>
            <person name="Chen C."/>
            <person name="Wu H."/>
            <person name="Zhao Y."/>
            <person name="Zhang J."/>
            <person name="Li Y."/>
            <person name="Zhou W."/>
            <person name="Zhang B."/>
            <person name="Hu W."/>
            <person name="Eijk M."/>
            <person name="Tang J."/>
            <person name="Witsenboer H."/>
            <person name="Zhao S."/>
            <person name="Li Z."/>
            <person name="Zhang A."/>
            <person name="Wang D."/>
            <person name="Liang C."/>
        </authorList>
    </citation>
    <scope>NUCLEOTIDE SEQUENCE [LARGE SCALE GENOMIC DNA]</scope>
    <source>
        <strain evidence="1">cv. G1812</strain>
    </source>
</reference>
<reference evidence="2" key="1">
    <citation type="journal article" date="2013" name="Nature">
        <title>Draft genome of the wheat A-genome progenitor Triticum urartu.</title>
        <authorList>
            <person name="Ling H.Q."/>
            <person name="Zhao S."/>
            <person name="Liu D."/>
            <person name="Wang J."/>
            <person name="Sun H."/>
            <person name="Zhang C."/>
            <person name="Fan H."/>
            <person name="Li D."/>
            <person name="Dong L."/>
            <person name="Tao Y."/>
            <person name="Gao C."/>
            <person name="Wu H."/>
            <person name="Li Y."/>
            <person name="Cui Y."/>
            <person name="Guo X."/>
            <person name="Zheng S."/>
            <person name="Wang B."/>
            <person name="Yu K."/>
            <person name="Liang Q."/>
            <person name="Yang W."/>
            <person name="Lou X."/>
            <person name="Chen J."/>
            <person name="Feng M."/>
            <person name="Jian J."/>
            <person name="Zhang X."/>
            <person name="Luo G."/>
            <person name="Jiang Y."/>
            <person name="Liu J."/>
            <person name="Wang Z."/>
            <person name="Sha Y."/>
            <person name="Zhang B."/>
            <person name="Wu H."/>
            <person name="Tang D."/>
            <person name="Shen Q."/>
            <person name="Xue P."/>
            <person name="Zou S."/>
            <person name="Wang X."/>
            <person name="Liu X."/>
            <person name="Wang F."/>
            <person name="Yang Y."/>
            <person name="An X."/>
            <person name="Dong Z."/>
            <person name="Zhang K."/>
            <person name="Zhang X."/>
            <person name="Luo M.C."/>
            <person name="Dvorak J."/>
            <person name="Tong Y."/>
            <person name="Wang J."/>
            <person name="Yang H."/>
            <person name="Li Z."/>
            <person name="Wang D."/>
            <person name="Zhang A."/>
            <person name="Wang J."/>
        </authorList>
    </citation>
    <scope>NUCLEOTIDE SEQUENCE</scope>
    <source>
        <strain evidence="2">cv. G1812</strain>
    </source>
</reference>
<proteinExistence type="predicted"/>
<organism evidence="1 2">
    <name type="scientific">Triticum urartu</name>
    <name type="common">Red wild einkorn</name>
    <name type="synonym">Crithodium urartu</name>
    <dbReference type="NCBI Taxonomy" id="4572"/>
    <lineage>
        <taxon>Eukaryota</taxon>
        <taxon>Viridiplantae</taxon>
        <taxon>Streptophyta</taxon>
        <taxon>Embryophyta</taxon>
        <taxon>Tracheophyta</taxon>
        <taxon>Spermatophyta</taxon>
        <taxon>Magnoliopsida</taxon>
        <taxon>Liliopsida</taxon>
        <taxon>Poales</taxon>
        <taxon>Poaceae</taxon>
        <taxon>BOP clade</taxon>
        <taxon>Pooideae</taxon>
        <taxon>Triticodae</taxon>
        <taxon>Triticeae</taxon>
        <taxon>Triticinae</taxon>
        <taxon>Triticum</taxon>
    </lineage>
</organism>
<accession>A0A8R7P0U3</accession>
<evidence type="ECO:0000313" key="2">
    <source>
        <dbReference type="Proteomes" id="UP000015106"/>
    </source>
</evidence>
<reference evidence="1" key="3">
    <citation type="submission" date="2022-06" db="UniProtKB">
        <authorList>
            <consortium name="EnsemblPlants"/>
        </authorList>
    </citation>
    <scope>IDENTIFICATION</scope>
</reference>
<name>A0A8R7P0U3_TRIUA</name>
<dbReference type="Gramene" id="TuG1812G0100003066.01.T02">
    <property type="protein sequence ID" value="TuG1812G0100003066.01.T02.cds307990"/>
    <property type="gene ID" value="TuG1812G0100003066.01"/>
</dbReference>
<dbReference type="AlphaFoldDB" id="A0A8R7P0U3"/>
<keyword evidence="2" id="KW-1185">Reference proteome</keyword>
<protein>
    <submittedName>
        <fullName evidence="1">Uncharacterized protein</fullName>
    </submittedName>
</protein>
<dbReference type="Proteomes" id="UP000015106">
    <property type="component" value="Chromosome 1"/>
</dbReference>
<evidence type="ECO:0000313" key="1">
    <source>
        <dbReference type="EnsemblPlants" id="TuG1812G0100003066.01.T02.cds307990"/>
    </source>
</evidence>
<dbReference type="EnsemblPlants" id="TuG1812G0100003066.01.T02">
    <property type="protein sequence ID" value="TuG1812G0100003066.01.T02.cds307990"/>
    <property type="gene ID" value="TuG1812G0100003066.01"/>
</dbReference>